<name>A0A5C0B1F0_9BURK</name>
<dbReference type="InterPro" id="IPR009648">
    <property type="entry name" value="Malonate_gamma"/>
</dbReference>
<dbReference type="GO" id="GO:0016829">
    <property type="term" value="F:lyase activity"/>
    <property type="evidence" value="ECO:0007669"/>
    <property type="project" value="UniProtKB-KW"/>
</dbReference>
<dbReference type="InterPro" id="IPR029045">
    <property type="entry name" value="ClpP/crotonase-like_dom_sf"/>
</dbReference>
<dbReference type="AlphaFoldDB" id="A0A5C0B1F0"/>
<reference evidence="1 2" key="1">
    <citation type="submission" date="2019-08" db="EMBL/GenBank/DDBJ databases">
        <title>Amphibian skin-associated Pigmentiphaga: genome sequence and occurrence across geography and hosts.</title>
        <authorList>
            <person name="Bletz M.C."/>
            <person name="Bunk B."/>
            <person name="Sproeer C."/>
            <person name="Biwer P."/>
            <person name="Reiter S."/>
            <person name="Rabemananjara F.C.E."/>
            <person name="Schulz S."/>
            <person name="Overmann J."/>
            <person name="Vences M."/>
        </authorList>
    </citation>
    <scope>NUCLEOTIDE SEQUENCE [LARGE SCALE GENOMIC DNA]</scope>
    <source>
        <strain evidence="1 2">Mada1488</strain>
    </source>
</reference>
<dbReference type="KEGG" id="pacr:FXN63_18420"/>
<dbReference type="OrthoDB" id="6086640at2"/>
<sequence>MSATPISHDRSPGAAQEPASSRGAIWFDALTGNATPAQGYPTTLLVADAPFAGSEARFISVVPDANHAYPRVRKGETGVIEGWAIAQAVHEVIAADQGKTPRPIIAIVDVASQAYGRREEALGLHQSLAGAAGAYAEARLAGHPVIALLVGKAMSGAFLAHGYQANRLIALDDVGVQVHAMGKSAAARITMRSVEDLERLAATVPPMAYDISAYATLGLLWRLVEVSNAQQPGTADLAQVDTVLRDALADIQADPTRGLASRLGAENRQASARVRAKLRAQW</sequence>
<keyword evidence="1" id="KW-0456">Lyase</keyword>
<dbReference type="EC" id="4.1.1.88" evidence="1"/>
<accession>A0A5C0B1F0</accession>
<dbReference type="Proteomes" id="UP000325161">
    <property type="component" value="Chromosome"/>
</dbReference>
<protein>
    <submittedName>
        <fullName evidence="1">Biotin-independent malonate decarboxylase subunit gamma</fullName>
        <ecNumber evidence="1">4.1.1.88</ecNumber>
    </submittedName>
</protein>
<evidence type="ECO:0000313" key="1">
    <source>
        <dbReference type="EMBL" id="QEI07593.1"/>
    </source>
</evidence>
<keyword evidence="2" id="KW-1185">Reference proteome</keyword>
<organism evidence="1 2">
    <name type="scientific">Pigmentiphaga aceris</name>
    <dbReference type="NCBI Taxonomy" id="1940612"/>
    <lineage>
        <taxon>Bacteria</taxon>
        <taxon>Pseudomonadati</taxon>
        <taxon>Pseudomonadota</taxon>
        <taxon>Betaproteobacteria</taxon>
        <taxon>Burkholderiales</taxon>
        <taxon>Alcaligenaceae</taxon>
        <taxon>Pigmentiphaga</taxon>
    </lineage>
</organism>
<gene>
    <name evidence="1" type="primary">mdcE</name>
    <name evidence="1" type="ORF">FXN63_18420</name>
</gene>
<dbReference type="SUPFAM" id="SSF52096">
    <property type="entry name" value="ClpP/crotonase"/>
    <property type="match status" value="1"/>
</dbReference>
<dbReference type="Pfam" id="PF06833">
    <property type="entry name" value="MdcE"/>
    <property type="match status" value="1"/>
</dbReference>
<proteinExistence type="predicted"/>
<dbReference type="GO" id="GO:0005975">
    <property type="term" value="P:carbohydrate metabolic process"/>
    <property type="evidence" value="ECO:0007669"/>
    <property type="project" value="InterPro"/>
</dbReference>
<dbReference type="NCBIfam" id="TIGR03134">
    <property type="entry name" value="malonate_gamma"/>
    <property type="match status" value="1"/>
</dbReference>
<evidence type="ECO:0000313" key="2">
    <source>
        <dbReference type="Proteomes" id="UP000325161"/>
    </source>
</evidence>
<dbReference type="Gene3D" id="3.90.226.10">
    <property type="entry name" value="2-enoyl-CoA Hydratase, Chain A, domain 1"/>
    <property type="match status" value="1"/>
</dbReference>
<dbReference type="EMBL" id="CP043046">
    <property type="protein sequence ID" value="QEI07593.1"/>
    <property type="molecule type" value="Genomic_DNA"/>
</dbReference>
<dbReference type="RefSeq" id="WP_148816640.1">
    <property type="nucleotide sequence ID" value="NZ_CP043046.1"/>
</dbReference>